<comment type="caution">
    <text evidence="1">The sequence shown here is derived from an EMBL/GenBank/DDBJ whole genome shotgun (WGS) entry which is preliminary data.</text>
</comment>
<dbReference type="EMBL" id="POTY01000186">
    <property type="protein sequence ID" value="PZG13158.1"/>
    <property type="molecule type" value="Genomic_DNA"/>
</dbReference>
<dbReference type="InterPro" id="IPR027417">
    <property type="entry name" value="P-loop_NTPase"/>
</dbReference>
<name>A0A2W2EL98_9ACTN</name>
<dbReference type="Gene3D" id="1.50.10.20">
    <property type="match status" value="1"/>
</dbReference>
<protein>
    <submittedName>
        <fullName evidence="1">Uncharacterized protein</fullName>
    </submittedName>
</protein>
<dbReference type="AlphaFoldDB" id="A0A2W2EL98"/>
<proteinExistence type="predicted"/>
<dbReference type="SUPFAM" id="SSF52540">
    <property type="entry name" value="P-loop containing nucleoside triphosphate hydrolases"/>
    <property type="match status" value="1"/>
</dbReference>
<dbReference type="Proteomes" id="UP000248924">
    <property type="component" value="Unassembled WGS sequence"/>
</dbReference>
<organism evidence="1 2">
    <name type="scientific">Micromonospora craterilacus</name>
    <dbReference type="NCBI Taxonomy" id="1655439"/>
    <lineage>
        <taxon>Bacteria</taxon>
        <taxon>Bacillati</taxon>
        <taxon>Actinomycetota</taxon>
        <taxon>Actinomycetes</taxon>
        <taxon>Micromonosporales</taxon>
        <taxon>Micromonosporaceae</taxon>
        <taxon>Micromonospora</taxon>
    </lineage>
</organism>
<keyword evidence="2" id="KW-1185">Reference proteome</keyword>
<accession>A0A2W2EL98</accession>
<dbReference type="SUPFAM" id="SSF48239">
    <property type="entry name" value="Terpenoid cyclases/Protein prenyltransferases"/>
    <property type="match status" value="1"/>
</dbReference>
<evidence type="ECO:0000313" key="2">
    <source>
        <dbReference type="Proteomes" id="UP000248924"/>
    </source>
</evidence>
<evidence type="ECO:0000313" key="1">
    <source>
        <dbReference type="EMBL" id="PZG13158.1"/>
    </source>
</evidence>
<gene>
    <name evidence="1" type="ORF">C1I95_24295</name>
</gene>
<dbReference type="InterPro" id="IPR008930">
    <property type="entry name" value="Terpenoid_cyclase/PrenylTrfase"/>
</dbReference>
<sequence>MTVNALGPEPDAFKLLGAARQDLLVQLPSSGGRRAALHVLPEASIEFTDRVGHGLVVRVEALGGATEVRLSETALRAASTSASAGITPLVLLSCALSGEALRAEWRPQRVGHAQLPSQATLDYYSRLHRVTPGSSKVAEELAAGHDVMVVGDHGCGKSALVANVAEQRLDQGDGVVWLNMSDPADGPASIVLALLQQDSSATGEYLVVLENLHANLLVRNTLFSCLERLRSDFGLRLQVLATSWKSAAALLRHGEPNRALKSVLAEGRQLINQLLVGSRLDDTARATVRSLAQNDAHIALTAMELYGTLGRVPTEADLEEHYTRAVTGAGQQEALYRLACLGVLEFQMAVREAGRLRQPLEQLRVAGLVYLIDGAYQIGPRRRAQLVMNHARDRWDADQRWHRPEEIVLMHLHHGGERLMKATLSRLDLLVSPDEARPDSLYLLTSWDILIRLGRSLRSRNAADPTWGDNLGAAVFAASALRQLNHPDAWEEIANWLRARWDYADPGCLLPEPVDGETADYADFVEIQQSMVEEDTLLGAEPHLAGMVAGQLDTGRMYRNWVLGLLLGFEGSAPPQHYDESRVKQLVEVAARAREDDGNFYPARVPWVTARVVLGLCQADLRMDHPVVRDACNWLMRQVAQGGPFDNWWRSGTGSWNREEATTAMCLSALVRAGVEMRPGMQTAHAWLMGREREWTIPGREIDLSQVLEANLHCTATAAGTREHLQTLFHRMRTEMKNPTLLPTAPEERLRIPFVAAQLADIVWSIVQMESLKLYGDLFNHRPPEPPEVPQQRVAPVPAESPNRKLLTDRQLRAWQRGVEQIEQAIREQIAMRDGPVRTSAMQEAVDQLVNDRKELFVLTELLDGEFDVDPLARIDALGRRICEETWPELPWPDPPTQREPER</sequence>
<reference evidence="1 2" key="1">
    <citation type="submission" date="2018-01" db="EMBL/GenBank/DDBJ databases">
        <title>Draft genome sequence of Jishengella sp. NA12.</title>
        <authorList>
            <person name="Sahin N."/>
            <person name="Ay H."/>
            <person name="Saygin H."/>
        </authorList>
    </citation>
    <scope>NUCLEOTIDE SEQUENCE [LARGE SCALE GENOMIC DNA]</scope>
    <source>
        <strain evidence="1 2">NA12</strain>
    </source>
</reference>